<evidence type="ECO:0000313" key="3">
    <source>
        <dbReference type="Proteomes" id="UP000251402"/>
    </source>
</evidence>
<keyword evidence="3" id="KW-1185">Reference proteome</keyword>
<sequence length="87" mass="10055">MPELGFQNFGKTISRHLIGDEVPYNASQKSVPYPGIKSFFLAYLMPINGIYHRKDTHTSNNPGEKPRKGNITKRIKQFVKERAQQRH</sequence>
<evidence type="ECO:0000256" key="1">
    <source>
        <dbReference type="SAM" id="MobiDB-lite"/>
    </source>
</evidence>
<protein>
    <submittedName>
        <fullName evidence="2">Uncharacterized protein</fullName>
    </submittedName>
</protein>
<proteinExistence type="predicted"/>
<reference evidence="2" key="1">
    <citation type="submission" date="2019-08" db="EMBL/GenBank/DDBJ databases">
        <title>Comparative genome analysis confer to the adaptation heavy metal polluted environment.</title>
        <authorList>
            <person name="Li Y."/>
        </authorList>
    </citation>
    <scope>NUCLEOTIDE SEQUENCE [LARGE SCALE GENOMIC DNA]</scope>
    <source>
        <strain evidence="2">P1</strain>
    </source>
</reference>
<accession>A0A5C1HXC4</accession>
<dbReference type="Proteomes" id="UP000251402">
    <property type="component" value="Chromosome"/>
</dbReference>
<gene>
    <name evidence="2" type="ORF">DEO27_008590</name>
</gene>
<dbReference type="RefSeq" id="WP_112570509.1">
    <property type="nucleotide sequence ID" value="NZ_CP043450.1"/>
</dbReference>
<organism evidence="2 3">
    <name type="scientific">Mucilaginibacter rubeus</name>
    <dbReference type="NCBI Taxonomy" id="2027860"/>
    <lineage>
        <taxon>Bacteria</taxon>
        <taxon>Pseudomonadati</taxon>
        <taxon>Bacteroidota</taxon>
        <taxon>Sphingobacteriia</taxon>
        <taxon>Sphingobacteriales</taxon>
        <taxon>Sphingobacteriaceae</taxon>
        <taxon>Mucilaginibacter</taxon>
    </lineage>
</organism>
<feature type="region of interest" description="Disordered" evidence="1">
    <location>
        <begin position="53"/>
        <end position="73"/>
    </location>
</feature>
<name>A0A5C1HXC4_9SPHI</name>
<evidence type="ECO:0000313" key="2">
    <source>
        <dbReference type="EMBL" id="QEM10079.1"/>
    </source>
</evidence>
<dbReference type="EMBL" id="CP043450">
    <property type="protein sequence ID" value="QEM10079.1"/>
    <property type="molecule type" value="Genomic_DNA"/>
</dbReference>
<dbReference type="KEGG" id="mrub:DEO27_008590"/>
<dbReference type="AlphaFoldDB" id="A0A5C1HXC4"/>